<evidence type="ECO:0000313" key="1">
    <source>
        <dbReference type="EMBL" id="JAH77315.1"/>
    </source>
</evidence>
<dbReference type="AlphaFoldDB" id="A0A0E9VIT9"/>
<accession>A0A0E9VIT9</accession>
<proteinExistence type="predicted"/>
<protein>
    <submittedName>
        <fullName evidence="1">Uncharacterized protein</fullName>
    </submittedName>
</protein>
<dbReference type="EMBL" id="GBXM01031262">
    <property type="protein sequence ID" value="JAH77315.1"/>
    <property type="molecule type" value="Transcribed_RNA"/>
</dbReference>
<reference evidence="1" key="1">
    <citation type="submission" date="2014-11" db="EMBL/GenBank/DDBJ databases">
        <authorList>
            <person name="Amaro Gonzalez C."/>
        </authorList>
    </citation>
    <scope>NUCLEOTIDE SEQUENCE</scope>
</reference>
<organism evidence="1">
    <name type="scientific">Anguilla anguilla</name>
    <name type="common">European freshwater eel</name>
    <name type="synonym">Muraena anguilla</name>
    <dbReference type="NCBI Taxonomy" id="7936"/>
    <lineage>
        <taxon>Eukaryota</taxon>
        <taxon>Metazoa</taxon>
        <taxon>Chordata</taxon>
        <taxon>Craniata</taxon>
        <taxon>Vertebrata</taxon>
        <taxon>Euteleostomi</taxon>
        <taxon>Actinopterygii</taxon>
        <taxon>Neopterygii</taxon>
        <taxon>Teleostei</taxon>
        <taxon>Anguilliformes</taxon>
        <taxon>Anguillidae</taxon>
        <taxon>Anguilla</taxon>
    </lineage>
</organism>
<name>A0A0E9VIT9_ANGAN</name>
<reference evidence="1" key="2">
    <citation type="journal article" date="2015" name="Fish Shellfish Immunol.">
        <title>Early steps in the European eel (Anguilla anguilla)-Vibrio vulnificus interaction in the gills: Role of the RtxA13 toxin.</title>
        <authorList>
            <person name="Callol A."/>
            <person name="Pajuelo D."/>
            <person name="Ebbesson L."/>
            <person name="Teles M."/>
            <person name="MacKenzie S."/>
            <person name="Amaro C."/>
        </authorList>
    </citation>
    <scope>NUCLEOTIDE SEQUENCE</scope>
</reference>
<sequence length="37" mass="4502">MFFQEKSTLKKGKKERRVDFFVFNLGGKLKSFLRIMF</sequence>